<evidence type="ECO:0000256" key="4">
    <source>
        <dbReference type="ARBA" id="ARBA00023163"/>
    </source>
</evidence>
<accession>A0ABP8W5I6</accession>
<keyword evidence="2" id="KW-0805">Transcription regulation</keyword>
<dbReference type="InterPro" id="IPR014284">
    <property type="entry name" value="RNA_pol_sigma-70_dom"/>
</dbReference>
<reference evidence="9" key="1">
    <citation type="journal article" date="2019" name="Int. J. Syst. Evol. Microbiol.">
        <title>The Global Catalogue of Microorganisms (GCM) 10K type strain sequencing project: providing services to taxonomists for standard genome sequencing and annotation.</title>
        <authorList>
            <consortium name="The Broad Institute Genomics Platform"/>
            <consortium name="The Broad Institute Genome Sequencing Center for Infectious Disease"/>
            <person name="Wu L."/>
            <person name="Ma J."/>
        </authorList>
    </citation>
    <scope>NUCLEOTIDE SEQUENCE [LARGE SCALE GENOMIC DNA]</scope>
    <source>
        <strain evidence="9">JCM 18055</strain>
    </source>
</reference>
<evidence type="ECO:0000313" key="8">
    <source>
        <dbReference type="EMBL" id="GAA4682038.1"/>
    </source>
</evidence>
<dbReference type="InterPro" id="IPR013324">
    <property type="entry name" value="RNA_pol_sigma_r3/r4-like"/>
</dbReference>
<gene>
    <name evidence="8" type="ORF">GCM10023215_14900</name>
</gene>
<dbReference type="InterPro" id="IPR007627">
    <property type="entry name" value="RNA_pol_sigma70_r2"/>
</dbReference>
<dbReference type="InterPro" id="IPR013325">
    <property type="entry name" value="RNA_pol_sigma_r2"/>
</dbReference>
<comment type="similarity">
    <text evidence="1">Belongs to the sigma-70 factor family. ECF subfamily.</text>
</comment>
<dbReference type="Gene3D" id="1.10.10.10">
    <property type="entry name" value="Winged helix-like DNA-binding domain superfamily/Winged helix DNA-binding domain"/>
    <property type="match status" value="1"/>
</dbReference>
<evidence type="ECO:0000256" key="1">
    <source>
        <dbReference type="ARBA" id="ARBA00010641"/>
    </source>
</evidence>
<feature type="domain" description="RNA polymerase sigma-70 region 2" evidence="5">
    <location>
        <begin position="9"/>
        <end position="75"/>
    </location>
</feature>
<evidence type="ECO:0000313" key="9">
    <source>
        <dbReference type="Proteomes" id="UP001500325"/>
    </source>
</evidence>
<feature type="domain" description="RNA polymerase sigma factor 70 region 4 type 2" evidence="6">
    <location>
        <begin position="106"/>
        <end position="156"/>
    </location>
</feature>
<name>A0ABP8W5I6_9PSEU</name>
<dbReference type="Pfam" id="PF04542">
    <property type="entry name" value="Sigma70_r2"/>
    <property type="match status" value="1"/>
</dbReference>
<keyword evidence="9" id="KW-1185">Reference proteome</keyword>
<evidence type="ECO:0000259" key="5">
    <source>
        <dbReference type="Pfam" id="PF04542"/>
    </source>
</evidence>
<dbReference type="Proteomes" id="UP001500325">
    <property type="component" value="Unassembled WGS sequence"/>
</dbReference>
<protein>
    <submittedName>
        <fullName evidence="8">Sigma factor-like helix-turn-helix DNA-binding protein</fullName>
    </submittedName>
</protein>
<proteinExistence type="inferred from homology"/>
<keyword evidence="4" id="KW-0804">Transcription</keyword>
<dbReference type="Pfam" id="PF20239">
    <property type="entry name" value="DUF6596"/>
    <property type="match status" value="1"/>
</dbReference>
<evidence type="ECO:0000256" key="3">
    <source>
        <dbReference type="ARBA" id="ARBA00023082"/>
    </source>
</evidence>
<dbReference type="RefSeq" id="WP_345379281.1">
    <property type="nucleotide sequence ID" value="NZ_BAABIC010000004.1"/>
</dbReference>
<organism evidence="8 9">
    <name type="scientific">Pseudonocardia yuanmonensis</name>
    <dbReference type="NCBI Taxonomy" id="1095914"/>
    <lineage>
        <taxon>Bacteria</taxon>
        <taxon>Bacillati</taxon>
        <taxon>Actinomycetota</taxon>
        <taxon>Actinomycetes</taxon>
        <taxon>Pseudonocardiales</taxon>
        <taxon>Pseudonocardiaceae</taxon>
        <taxon>Pseudonocardia</taxon>
    </lineage>
</organism>
<evidence type="ECO:0000259" key="7">
    <source>
        <dbReference type="Pfam" id="PF20239"/>
    </source>
</evidence>
<dbReference type="PANTHER" id="PTHR47756">
    <property type="entry name" value="BLL6612 PROTEIN-RELATED"/>
    <property type="match status" value="1"/>
</dbReference>
<feature type="domain" description="DUF6596" evidence="7">
    <location>
        <begin position="173"/>
        <end position="273"/>
    </location>
</feature>
<keyword evidence="3" id="KW-0731">Sigma factor</keyword>
<dbReference type="InterPro" id="IPR046531">
    <property type="entry name" value="DUF6596"/>
</dbReference>
<evidence type="ECO:0000259" key="6">
    <source>
        <dbReference type="Pfam" id="PF08281"/>
    </source>
</evidence>
<comment type="caution">
    <text evidence="8">The sequence shown here is derived from an EMBL/GenBank/DDBJ whole genome shotgun (WGS) entry which is preliminary data.</text>
</comment>
<dbReference type="InterPro" id="IPR013249">
    <property type="entry name" value="RNA_pol_sigma70_r4_t2"/>
</dbReference>
<dbReference type="PANTHER" id="PTHR47756:SF2">
    <property type="entry name" value="BLL6612 PROTEIN"/>
    <property type="match status" value="1"/>
</dbReference>
<dbReference type="EMBL" id="BAABIC010000004">
    <property type="protein sequence ID" value="GAA4682038.1"/>
    <property type="molecule type" value="Genomic_DNA"/>
</dbReference>
<dbReference type="InterPro" id="IPR036388">
    <property type="entry name" value="WH-like_DNA-bd_sf"/>
</dbReference>
<dbReference type="Gene3D" id="1.10.1740.10">
    <property type="match status" value="1"/>
</dbReference>
<dbReference type="Pfam" id="PF08281">
    <property type="entry name" value="Sigma70_r4_2"/>
    <property type="match status" value="1"/>
</dbReference>
<evidence type="ECO:0000256" key="2">
    <source>
        <dbReference type="ARBA" id="ARBA00023015"/>
    </source>
</evidence>
<sequence>MTDRTLEDLLRECAPQVLGVLVSRFRQFDLCEDAVQEALLAAATAWPESGIPEEPVGWLVTVARRRLTDLWRSDSARRRREEAVAVDPAGTVDLEAPAIDDSLEMLLLCVHPDLTEASRIALTLRAVGGLTTAEIARAFLVPEATMAQRISRAKATIGAGGGFTLPADVRTERLAAALHVLYLIFNEGYTASAGPGLTRVDLSAEAIRLTRMLHRLLPADGEVAGLLVLMLLTDARRDARTDADGRMIPLAEQDRAGWDHAAIRDATALLERTLARREVGPYQLQAAIAAVHAEAPTDADTDWRQIEILYRLLEECTDNPVVTLNRAVAVGMAYGPERGLEVLDRVAGDRRLARHHRPDAVRAHLLDRLGDHEAAREHFRRAARATLNLAEKRYLEDRARRAGSAATPPPDDDPGT</sequence>
<dbReference type="SUPFAM" id="SSF88946">
    <property type="entry name" value="Sigma2 domain of RNA polymerase sigma factors"/>
    <property type="match status" value="1"/>
</dbReference>
<dbReference type="NCBIfam" id="TIGR02937">
    <property type="entry name" value="sigma70-ECF"/>
    <property type="match status" value="1"/>
</dbReference>
<dbReference type="SUPFAM" id="SSF88659">
    <property type="entry name" value="Sigma3 and sigma4 domains of RNA polymerase sigma factors"/>
    <property type="match status" value="1"/>
</dbReference>